<dbReference type="Proteomes" id="UP000077164">
    <property type="component" value="Unassembled WGS sequence"/>
</dbReference>
<dbReference type="SUPFAM" id="SSF53756">
    <property type="entry name" value="UDP-Glycosyltransferase/glycogen phosphorylase"/>
    <property type="match status" value="1"/>
</dbReference>
<dbReference type="AlphaFoldDB" id="A0A167V182"/>
<dbReference type="PANTHER" id="PTHR12526">
    <property type="entry name" value="GLYCOSYLTRANSFERASE"/>
    <property type="match status" value="1"/>
</dbReference>
<dbReference type="InterPro" id="IPR001296">
    <property type="entry name" value="Glyco_trans_1"/>
</dbReference>
<dbReference type="OrthoDB" id="7560678at2"/>
<protein>
    <submittedName>
        <fullName evidence="3">Glycosyl transferase</fullName>
    </submittedName>
</protein>
<evidence type="ECO:0000259" key="2">
    <source>
        <dbReference type="Pfam" id="PF13439"/>
    </source>
</evidence>
<evidence type="ECO:0000313" key="4">
    <source>
        <dbReference type="Proteomes" id="UP000077164"/>
    </source>
</evidence>
<dbReference type="RefSeq" id="WP_066082329.1">
    <property type="nucleotide sequence ID" value="NZ_FRDK01000005.1"/>
</dbReference>
<reference evidence="3 4" key="1">
    <citation type="submission" date="2016-03" db="EMBL/GenBank/DDBJ databases">
        <title>Draft genome sequence of Flavobacterium fryxellicola DSM 16209.</title>
        <authorList>
            <person name="Shin S.-K."/>
            <person name="Yi H."/>
        </authorList>
    </citation>
    <scope>NUCLEOTIDE SEQUENCE [LARGE SCALE GENOMIC DNA]</scope>
    <source>
        <strain evidence="3 4">DSM 16209</strain>
    </source>
</reference>
<evidence type="ECO:0000313" key="3">
    <source>
        <dbReference type="EMBL" id="OAB25985.1"/>
    </source>
</evidence>
<dbReference type="STRING" id="249352.SAMN05444395_10567"/>
<dbReference type="EMBL" id="LVJE01000038">
    <property type="protein sequence ID" value="OAB25985.1"/>
    <property type="molecule type" value="Genomic_DNA"/>
</dbReference>
<dbReference type="Pfam" id="PF13439">
    <property type="entry name" value="Glyco_transf_4"/>
    <property type="match status" value="1"/>
</dbReference>
<evidence type="ECO:0000259" key="1">
    <source>
        <dbReference type="Pfam" id="PF00534"/>
    </source>
</evidence>
<dbReference type="GO" id="GO:0016757">
    <property type="term" value="F:glycosyltransferase activity"/>
    <property type="evidence" value="ECO:0007669"/>
    <property type="project" value="InterPro"/>
</dbReference>
<accession>A0A167V182</accession>
<keyword evidence="3" id="KW-0808">Transferase</keyword>
<comment type="caution">
    <text evidence="3">The sequence shown here is derived from an EMBL/GenBank/DDBJ whole genome shotgun (WGS) entry which is preliminary data.</text>
</comment>
<name>A0A167V182_9FLAO</name>
<proteinExistence type="predicted"/>
<keyword evidence="4" id="KW-1185">Reference proteome</keyword>
<dbReference type="PANTHER" id="PTHR12526:SF630">
    <property type="entry name" value="GLYCOSYLTRANSFERASE"/>
    <property type="match status" value="1"/>
</dbReference>
<gene>
    <name evidence="3" type="ORF">FBFR_13815</name>
</gene>
<feature type="domain" description="Glycosyl transferase family 1" evidence="1">
    <location>
        <begin position="186"/>
        <end position="334"/>
    </location>
</feature>
<organism evidence="3 4">
    <name type="scientific">Flavobacterium fryxellicola</name>
    <dbReference type="NCBI Taxonomy" id="249352"/>
    <lineage>
        <taxon>Bacteria</taxon>
        <taxon>Pseudomonadati</taxon>
        <taxon>Bacteroidota</taxon>
        <taxon>Flavobacteriia</taxon>
        <taxon>Flavobacteriales</taxon>
        <taxon>Flavobacteriaceae</taxon>
        <taxon>Flavobacterium</taxon>
    </lineage>
</organism>
<dbReference type="Gene3D" id="3.40.50.2000">
    <property type="entry name" value="Glycogen Phosphorylase B"/>
    <property type="match status" value="2"/>
</dbReference>
<dbReference type="InterPro" id="IPR028098">
    <property type="entry name" value="Glyco_trans_4-like_N"/>
</dbReference>
<feature type="domain" description="Glycosyltransferase subfamily 4-like N-terminal" evidence="2">
    <location>
        <begin position="13"/>
        <end position="171"/>
    </location>
</feature>
<sequence length="364" mass="40817">MKILHVINSLATGGAEKLLLDTLPLYQEKRVATDLLVLNGFEYPFLKELKELGCCKIFSLGNTSVYNPIHIFNLLPYLKEYDIVHVHLFPAQYWIILAKIISFTKVKLVFTEHNTSNRRLDNKFFSFIDRLIYKGYSKVICITQEIKEILLSHTGLSSSRFIVIKNGVNLSVIAESSSLLKHYIDKKINQSDTLLIQVAGFREQKDQPTLIKALKYLPLSVKLVLVGDGILRKECVILVNELQLGDRVLFLGLRMDVPQLLKTADIIVLSSKYEGLSLSSIEGMAAGKPFIASDVPGLSEVVQGAGILFPVGNSEQLAAEIAKLLENQEHYQSVAVACQQRAADYDIHKMVDKHITLYRSLAKT</sequence>
<dbReference type="Pfam" id="PF00534">
    <property type="entry name" value="Glycos_transf_1"/>
    <property type="match status" value="1"/>
</dbReference>